<protein>
    <submittedName>
        <fullName evidence="3">Efflux transporter, outer membrane factor (OMF) lipoprotein, NodT family</fullName>
    </submittedName>
</protein>
<reference evidence="3 4" key="1">
    <citation type="submission" date="2017-02" db="EMBL/GenBank/DDBJ databases">
        <authorList>
            <person name="Peterson S.W."/>
        </authorList>
    </citation>
    <scope>NUCLEOTIDE SEQUENCE [LARGE SCALE GENOMIC DNA]</scope>
    <source>
        <strain evidence="3 4">ATCC 700028</strain>
    </source>
</reference>
<name>A0A1T4LI94_9FUSO</name>
<gene>
    <name evidence="3" type="ORF">SAMN02745174_00862</name>
</gene>
<dbReference type="InterPro" id="IPR003423">
    <property type="entry name" value="OMP_efflux"/>
</dbReference>
<proteinExistence type="inferred from homology"/>
<dbReference type="OrthoDB" id="9770517at2"/>
<dbReference type="Gene3D" id="1.20.1600.10">
    <property type="entry name" value="Outer membrane efflux proteins (OEP)"/>
    <property type="match status" value="1"/>
</dbReference>
<dbReference type="Pfam" id="PF02321">
    <property type="entry name" value="OEP"/>
    <property type="match status" value="2"/>
</dbReference>
<keyword evidence="2" id="KW-0732">Signal</keyword>
<organism evidence="3 4">
    <name type="scientific">Cetobacterium ceti</name>
    <dbReference type="NCBI Taxonomy" id="180163"/>
    <lineage>
        <taxon>Bacteria</taxon>
        <taxon>Fusobacteriati</taxon>
        <taxon>Fusobacteriota</taxon>
        <taxon>Fusobacteriia</taxon>
        <taxon>Fusobacteriales</taxon>
        <taxon>Fusobacteriaceae</taxon>
        <taxon>Cetobacterium</taxon>
    </lineage>
</organism>
<dbReference type="SUPFAM" id="SSF56954">
    <property type="entry name" value="Outer membrane efflux proteins (OEP)"/>
    <property type="match status" value="1"/>
</dbReference>
<dbReference type="EMBL" id="FUWX01000006">
    <property type="protein sequence ID" value="SJZ54341.1"/>
    <property type="molecule type" value="Genomic_DNA"/>
</dbReference>
<comment type="similarity">
    <text evidence="1">Belongs to the outer membrane factor (OMF) (TC 1.B.17) family.</text>
</comment>
<accession>A0A1T4LI94</accession>
<dbReference type="AlphaFoldDB" id="A0A1T4LI94"/>
<dbReference type="Proteomes" id="UP000191153">
    <property type="component" value="Unassembled WGS sequence"/>
</dbReference>
<evidence type="ECO:0000313" key="3">
    <source>
        <dbReference type="EMBL" id="SJZ54341.1"/>
    </source>
</evidence>
<keyword evidence="3" id="KW-0449">Lipoprotein</keyword>
<dbReference type="STRING" id="180163.SAMN02745174_00862"/>
<evidence type="ECO:0000256" key="2">
    <source>
        <dbReference type="SAM" id="SignalP"/>
    </source>
</evidence>
<feature type="chain" id="PRO_5012730145" evidence="2">
    <location>
        <begin position="19"/>
        <end position="478"/>
    </location>
</feature>
<sequence>MKCKFIFSFILLVLSGCAMIPKIKENKIQDISTIKTQSLENNLVFQRNKWWNIYEDKNLNNLMDVILKNNSDLKIAQLNIEKSNEYISLSKSKEGPTVDLAGNYQRERLNLAQRFPAGGQKIVNLYNLNLKGNYPIDIFGKYSNLNKEAQYKSSAAKMSKNLIQLNLSTKVTQLYGYWKYLNYENENLNEKNIILKEMIAMEKTNVDIGNSTKENLLNLKNIYIQNQILLEKNKLNLELTKNSIYLLGGNNINEEISKILESAKNSSNILMTNLNIPSSISSDIVINRPDVQYYLFLIDAQKSKLKSLKADFYPQISLTGNFGYTSLKYSTLFDSYSVLGSIGPSLYLPIFRSGAIRSNYKIAGTDLNIFIENYNKTVINAFNNINNELAKTKTSSRNLNLTKDAFKNTTEIFKENAKKHNLGYLSNYMYLNTKFDWLNSALQEKQAYLQNYNEQLGLINAVGGSFQSKINVGGNNGN</sequence>
<dbReference type="GO" id="GO:0015562">
    <property type="term" value="F:efflux transmembrane transporter activity"/>
    <property type="evidence" value="ECO:0007669"/>
    <property type="project" value="InterPro"/>
</dbReference>
<dbReference type="PROSITE" id="PS51257">
    <property type="entry name" value="PROKAR_LIPOPROTEIN"/>
    <property type="match status" value="1"/>
</dbReference>
<dbReference type="RefSeq" id="WP_078693392.1">
    <property type="nucleotide sequence ID" value="NZ_FUWX01000006.1"/>
</dbReference>
<dbReference type="Gene3D" id="2.20.200.10">
    <property type="entry name" value="Outer membrane efflux proteins (OEP)"/>
    <property type="match status" value="1"/>
</dbReference>
<dbReference type="PANTHER" id="PTHR30203:SF23">
    <property type="entry name" value="OUTER MEMBRANE EFFLUX PROTEIN"/>
    <property type="match status" value="1"/>
</dbReference>
<evidence type="ECO:0000256" key="1">
    <source>
        <dbReference type="ARBA" id="ARBA00007613"/>
    </source>
</evidence>
<feature type="signal peptide" evidence="2">
    <location>
        <begin position="1"/>
        <end position="18"/>
    </location>
</feature>
<dbReference type="InterPro" id="IPR010131">
    <property type="entry name" value="MdtP/NodT-like"/>
</dbReference>
<keyword evidence="4" id="KW-1185">Reference proteome</keyword>
<evidence type="ECO:0000313" key="4">
    <source>
        <dbReference type="Proteomes" id="UP000191153"/>
    </source>
</evidence>
<dbReference type="PANTHER" id="PTHR30203">
    <property type="entry name" value="OUTER MEMBRANE CATION EFFLUX PROTEIN"/>
    <property type="match status" value="1"/>
</dbReference>